<dbReference type="Pfam" id="PF05159">
    <property type="entry name" value="Capsule_synth"/>
    <property type="match status" value="2"/>
</dbReference>
<protein>
    <recommendedName>
        <fullName evidence="3">Capsule polysaccharide biosynthesis protein</fullName>
    </recommendedName>
</protein>
<accession>A0A1U7JEN9</accession>
<comment type="caution">
    <text evidence="1">The sequence shown here is derived from an EMBL/GenBank/DDBJ whole genome shotgun (WGS) entry which is preliminary data.</text>
</comment>
<dbReference type="InterPro" id="IPR007833">
    <property type="entry name" value="Capsule_polysaccharide_synth"/>
</dbReference>
<proteinExistence type="predicted"/>
<dbReference type="GO" id="GO:0015774">
    <property type="term" value="P:polysaccharide transport"/>
    <property type="evidence" value="ECO:0007669"/>
    <property type="project" value="InterPro"/>
</dbReference>
<evidence type="ECO:0000313" key="1">
    <source>
        <dbReference type="EMBL" id="OKL43111.1"/>
    </source>
</evidence>
<dbReference type="STRING" id="197461.A3843_15435"/>
<dbReference type="GO" id="GO:0000271">
    <property type="term" value="P:polysaccharide biosynthetic process"/>
    <property type="evidence" value="ECO:0007669"/>
    <property type="project" value="InterPro"/>
</dbReference>
<dbReference type="RefSeq" id="WP_051269589.1">
    <property type="nucleotide sequence ID" value="NZ_LVVZ01000022.1"/>
</dbReference>
<sequence>MIGVHCFEGQSRRWLKALGILTGLNPALAVSRPMARAGIVAAESPQLVEAVRWSLEADKPLWVWQAKGVQQPEHVHGEWLLNCKIINYNKSLGKKADSFFEGLEKALEQAPERFVLSGGEILEPKEGAWLWQARARHIEEACAPLVCLGVKAWNHRSMSHLLGNGQNVTFVSSADQALDTARRLGGPLVVWGMQQSDEVLARFRAADIPVRRIEDGFIRSVGLGAGLVACSSIAMDDEGLYYAPTTNSRLFRLLSSFKFSQHQRERGLTLKRLLSESRVTKYNLTGKTLWQPADRSREIILVPGQVADDMAVRRGVSDRLASQSDENINIQLLQAVREDYPQAHIVYKPHPDVVSGLRKGHIDAPQAQGLCDEEIGRADLIHLITQCDRVATLSSLTGFEALIRDKPVTTYGLPFYAGWGLTEDRTRSSARTRTLKLEELIYLVLVEYTRMIDPLTLSITTPERLIRRLAQLRERRQNQSWRWVLQQVSWAGRRLGI</sequence>
<dbReference type="EMBL" id="LVVZ01000022">
    <property type="protein sequence ID" value="OKL43111.1"/>
    <property type="molecule type" value="Genomic_DNA"/>
</dbReference>
<gene>
    <name evidence="1" type="ORF">A3843_15435</name>
</gene>
<dbReference type="CDD" id="cd16439">
    <property type="entry name" value="beta_Kdo_transferase_KpsC_2"/>
    <property type="match status" value="1"/>
</dbReference>
<reference evidence="1 2" key="1">
    <citation type="submission" date="2016-03" db="EMBL/GenBank/DDBJ databases">
        <title>Genome sequence of Nesiotobacter sp. nov., a moderately halophilic alphaproteobacterium isolated from the Yellow Sea, China.</title>
        <authorList>
            <person name="Zhang G."/>
            <person name="Zhang R."/>
        </authorList>
    </citation>
    <scope>NUCLEOTIDE SEQUENCE [LARGE SCALE GENOMIC DNA]</scope>
    <source>
        <strain evidence="1 2">WB1-6</strain>
    </source>
</reference>
<dbReference type="Proteomes" id="UP000185783">
    <property type="component" value="Unassembled WGS sequence"/>
</dbReference>
<dbReference type="AlphaFoldDB" id="A0A1U7JEN9"/>
<name>A0A1U7JEN9_9HYPH</name>
<evidence type="ECO:0008006" key="3">
    <source>
        <dbReference type="Google" id="ProtNLM"/>
    </source>
</evidence>
<organism evidence="1 2">
    <name type="scientific">Pseudovibrio exalbescens</name>
    <dbReference type="NCBI Taxonomy" id="197461"/>
    <lineage>
        <taxon>Bacteria</taxon>
        <taxon>Pseudomonadati</taxon>
        <taxon>Pseudomonadota</taxon>
        <taxon>Alphaproteobacteria</taxon>
        <taxon>Hyphomicrobiales</taxon>
        <taxon>Stappiaceae</taxon>
        <taxon>Pseudovibrio</taxon>
    </lineage>
</organism>
<evidence type="ECO:0000313" key="2">
    <source>
        <dbReference type="Proteomes" id="UP000185783"/>
    </source>
</evidence>
<keyword evidence="2" id="KW-1185">Reference proteome</keyword>